<comment type="caution">
    <text evidence="2">The sequence shown here is derived from an EMBL/GenBank/DDBJ whole genome shotgun (WGS) entry which is preliminary data.</text>
</comment>
<organism evidence="2 3">
    <name type="scientific">Giardia intestinalis</name>
    <name type="common">Giardia lamblia</name>
    <dbReference type="NCBI Taxonomy" id="5741"/>
    <lineage>
        <taxon>Eukaryota</taxon>
        <taxon>Metamonada</taxon>
        <taxon>Diplomonadida</taxon>
        <taxon>Hexamitidae</taxon>
        <taxon>Giardiinae</taxon>
        <taxon>Giardia</taxon>
    </lineage>
</organism>
<evidence type="ECO:0000256" key="1">
    <source>
        <dbReference type="SAM" id="Phobius"/>
    </source>
</evidence>
<reference evidence="3" key="1">
    <citation type="submission" date="2012-02" db="EMBL/GenBank/DDBJ databases">
        <title>Genome sequencing of Giardia lamblia Genotypes A2 and B isolates (DH and GS) and comparative analysis with the genomes of Genotypes A1 and E (WB and Pig).</title>
        <authorList>
            <person name="Adam R."/>
            <person name="Dahlstrom E."/>
            <person name="Martens C."/>
            <person name="Bruno D."/>
            <person name="Barbian K."/>
            <person name="Porcella S.F."/>
            <person name="Nash T."/>
        </authorList>
    </citation>
    <scope>NUCLEOTIDE SEQUENCE</scope>
    <source>
        <strain evidence="3">GS</strain>
    </source>
</reference>
<evidence type="ECO:0000313" key="2">
    <source>
        <dbReference type="EMBL" id="ESU40339.1"/>
    </source>
</evidence>
<reference evidence="2 3" key="2">
    <citation type="journal article" date="2013" name="Genome Biol. Evol.">
        <title>Genome sequencing of Giardia lamblia genotypes A2 and B isolates (DH and GS) and comparative analysis with the genomes of genotypes A1 and E (WB and Pig).</title>
        <authorList>
            <person name="Adam R.D."/>
            <person name="Dahlstrom E.W."/>
            <person name="Martens C.A."/>
            <person name="Bruno D.P."/>
            <person name="Barbian K.D."/>
            <person name="Ricklefs S.M."/>
            <person name="Hernandez M.M."/>
            <person name="Narla N.P."/>
            <person name="Patel R.B."/>
            <person name="Porcella S.F."/>
            <person name="Nash T.E."/>
        </authorList>
    </citation>
    <scope>NUCLEOTIDE SEQUENCE [LARGE SCALE GENOMIC DNA]</scope>
    <source>
        <strain evidence="2 3">GS</strain>
    </source>
</reference>
<name>V6TNZ9_GIAIN</name>
<keyword evidence="1" id="KW-1133">Transmembrane helix</keyword>
<dbReference type="AlphaFoldDB" id="V6TNZ9"/>
<gene>
    <name evidence="2" type="ORF">GSB_155176</name>
</gene>
<dbReference type="EMBL" id="AHHH01000248">
    <property type="protein sequence ID" value="ESU40339.1"/>
    <property type="molecule type" value="Genomic_DNA"/>
</dbReference>
<evidence type="ECO:0000313" key="3">
    <source>
        <dbReference type="Proteomes" id="UP000018040"/>
    </source>
</evidence>
<dbReference type="Proteomes" id="UP000018040">
    <property type="component" value="Unassembled WGS sequence"/>
</dbReference>
<keyword evidence="1" id="KW-0812">Transmembrane</keyword>
<protein>
    <submittedName>
        <fullName evidence="2">Tetratricopeptide repeat family protein</fullName>
    </submittedName>
</protein>
<feature type="transmembrane region" description="Helical" evidence="1">
    <location>
        <begin position="6"/>
        <end position="24"/>
    </location>
</feature>
<accession>V6TNZ9</accession>
<feature type="non-terminal residue" evidence="2">
    <location>
        <position position="1"/>
    </location>
</feature>
<keyword evidence="1" id="KW-0472">Membrane</keyword>
<proteinExistence type="predicted"/>
<sequence>VSNCLLLTDWALVILMSTIFALIIQRSPTDIYRINRIK</sequence>